<evidence type="ECO:0000313" key="1">
    <source>
        <dbReference type="EMBL" id="SJE65289.1"/>
    </source>
</evidence>
<dbReference type="EMBL" id="FTXV01000249">
    <property type="protein sequence ID" value="SJE65289.1"/>
    <property type="molecule type" value="Genomic_DNA"/>
</dbReference>
<comment type="caution">
    <text evidence="1">The sequence shown here is derived from an EMBL/GenBank/DDBJ whole genome shotgun (WGS) entry which is preliminary data.</text>
</comment>
<reference evidence="1 2" key="1">
    <citation type="submission" date="2017-01" db="EMBL/GenBank/DDBJ databases">
        <authorList>
            <consortium name="Pathogen Informatics"/>
        </authorList>
    </citation>
    <scope>NUCLEOTIDE SEQUENCE [LARGE SCALE GENOMIC DNA]</scope>
    <source>
        <strain evidence="1 2">3626STDY6095480</strain>
    </source>
</reference>
<accession>A0ABD7MN76</accession>
<protein>
    <submittedName>
        <fullName evidence="1">Uncharacterized protein</fullName>
    </submittedName>
</protein>
<gene>
    <name evidence="1" type="ORF">SAMEA3356023_04620</name>
</gene>
<evidence type="ECO:0000313" key="2">
    <source>
        <dbReference type="Proteomes" id="UP000187717"/>
    </source>
</evidence>
<sequence>MCWQMSADICQRQHFGETVLVQAHFLRAEISRNTFSGIGSQRSRFQPVVNGIENQQMAGAFDIPQQVQSLSTAIDNLHILGPVVMGIQPFRHPHAETFIGPQQVAQPHYHNALLAHERSLLLILPNLWLR</sequence>
<dbReference type="AlphaFoldDB" id="A0ABD7MN76"/>
<dbReference type="Proteomes" id="UP000187717">
    <property type="component" value="Unassembled WGS sequence"/>
</dbReference>
<name>A0ABD7MN76_SHISO</name>
<proteinExistence type="predicted"/>
<organism evidence="1 2">
    <name type="scientific">Shigella sonnei</name>
    <dbReference type="NCBI Taxonomy" id="624"/>
    <lineage>
        <taxon>Bacteria</taxon>
        <taxon>Pseudomonadati</taxon>
        <taxon>Pseudomonadota</taxon>
        <taxon>Gammaproteobacteria</taxon>
        <taxon>Enterobacterales</taxon>
        <taxon>Enterobacteriaceae</taxon>
        <taxon>Shigella</taxon>
    </lineage>
</organism>